<gene>
    <name evidence="6" type="ORF">DKT75_18345</name>
</gene>
<dbReference type="InterPro" id="IPR000847">
    <property type="entry name" value="LysR_HTH_N"/>
</dbReference>
<comment type="caution">
    <text evidence="6">The sequence shown here is derived from an EMBL/GenBank/DDBJ whole genome shotgun (WGS) entry which is preliminary data.</text>
</comment>
<reference evidence="6 7" key="1">
    <citation type="submission" date="2018-05" db="EMBL/GenBank/DDBJ databases">
        <title>Leucothrix arctica sp. nov., isolated from Arctic seawater.</title>
        <authorList>
            <person name="Choi A."/>
            <person name="Baek K."/>
        </authorList>
    </citation>
    <scope>NUCLEOTIDE SEQUENCE [LARGE SCALE GENOMIC DNA]</scope>
    <source>
        <strain evidence="6 7">IMCC9719</strain>
    </source>
</reference>
<dbReference type="Gene3D" id="1.10.10.10">
    <property type="entry name" value="Winged helix-like DNA-binding domain superfamily/Winged helix DNA-binding domain"/>
    <property type="match status" value="1"/>
</dbReference>
<evidence type="ECO:0000256" key="1">
    <source>
        <dbReference type="ARBA" id="ARBA00009437"/>
    </source>
</evidence>
<keyword evidence="2" id="KW-0805">Transcription regulation</keyword>
<dbReference type="Proteomes" id="UP000245506">
    <property type="component" value="Unassembled WGS sequence"/>
</dbReference>
<dbReference type="GO" id="GO:0000976">
    <property type="term" value="F:transcription cis-regulatory region binding"/>
    <property type="evidence" value="ECO:0007669"/>
    <property type="project" value="TreeGrafter"/>
</dbReference>
<dbReference type="NCBIfam" id="NF008722">
    <property type="entry name" value="PRK11716.1"/>
    <property type="match status" value="1"/>
</dbReference>
<accession>A0A317CB37</accession>
<evidence type="ECO:0000256" key="2">
    <source>
        <dbReference type="ARBA" id="ARBA00023015"/>
    </source>
</evidence>
<dbReference type="PROSITE" id="PS50931">
    <property type="entry name" value="HTH_LYSR"/>
    <property type="match status" value="1"/>
</dbReference>
<organism evidence="6 7">
    <name type="scientific">Leucothrix arctica</name>
    <dbReference type="NCBI Taxonomy" id="1481894"/>
    <lineage>
        <taxon>Bacteria</taxon>
        <taxon>Pseudomonadati</taxon>
        <taxon>Pseudomonadota</taxon>
        <taxon>Gammaproteobacteria</taxon>
        <taxon>Thiotrichales</taxon>
        <taxon>Thiotrichaceae</taxon>
        <taxon>Leucothrix</taxon>
    </lineage>
</organism>
<dbReference type="OrthoDB" id="9803735at2"/>
<dbReference type="AlphaFoldDB" id="A0A317CB37"/>
<dbReference type="InterPro" id="IPR037404">
    <property type="entry name" value="IlvY_PBP2"/>
</dbReference>
<dbReference type="InterPro" id="IPR005119">
    <property type="entry name" value="LysR_subst-bd"/>
</dbReference>
<sequence length="295" mass="32975">MNTRYLKHFLALSESLHFGQASEACHISISALSRNIRHLEKELGVVLFNRDNRTVALTDAGLKFVQYAREASSQWQMIQTELTDDSNELHGEISLYCSVTASYSVLFKLLNRFRPNFPGIEIKLHTGSPDLAVKRIAAANEDICIAARPNTLPKSVIFKPLMVTPLVFIIPVELPENTHDIPMNEPTSAEAWSNVPMVLSETGIARNRVDDWFRDMGVKPRIYAQVEGYEAIVSMVSLGLGVGVVPKIVLDNSPLLKRIRVLEVASELEAFDVGLFTLKRNLNNPLVEAFWSTVD</sequence>
<dbReference type="PANTHER" id="PTHR30126">
    <property type="entry name" value="HTH-TYPE TRANSCRIPTIONAL REGULATOR"/>
    <property type="match status" value="1"/>
</dbReference>
<protein>
    <submittedName>
        <fullName evidence="6">HTH-type transcriptional activator IlvY</fullName>
    </submittedName>
</protein>
<dbReference type="SUPFAM" id="SSF53850">
    <property type="entry name" value="Periplasmic binding protein-like II"/>
    <property type="match status" value="1"/>
</dbReference>
<evidence type="ECO:0000256" key="3">
    <source>
        <dbReference type="ARBA" id="ARBA00023125"/>
    </source>
</evidence>
<dbReference type="GO" id="GO:0003700">
    <property type="term" value="F:DNA-binding transcription factor activity"/>
    <property type="evidence" value="ECO:0007669"/>
    <property type="project" value="InterPro"/>
</dbReference>
<dbReference type="RefSeq" id="WP_109825518.1">
    <property type="nucleotide sequence ID" value="NZ_QGKL01000042.1"/>
</dbReference>
<proteinExistence type="inferred from homology"/>
<evidence type="ECO:0000259" key="5">
    <source>
        <dbReference type="PROSITE" id="PS50931"/>
    </source>
</evidence>
<comment type="similarity">
    <text evidence="1">Belongs to the LysR transcriptional regulatory family.</text>
</comment>
<dbReference type="PANTHER" id="PTHR30126:SF81">
    <property type="entry name" value="HTH-TYPE TRANSCRIPTIONAL REGULATOR ILVY"/>
    <property type="match status" value="1"/>
</dbReference>
<evidence type="ECO:0000313" key="7">
    <source>
        <dbReference type="Proteomes" id="UP000245506"/>
    </source>
</evidence>
<keyword evidence="3" id="KW-0238">DNA-binding</keyword>
<dbReference type="InterPro" id="IPR036388">
    <property type="entry name" value="WH-like_DNA-bd_sf"/>
</dbReference>
<dbReference type="SUPFAM" id="SSF46785">
    <property type="entry name" value="Winged helix' DNA-binding domain"/>
    <property type="match status" value="1"/>
</dbReference>
<feature type="domain" description="HTH lysR-type" evidence="5">
    <location>
        <begin position="1"/>
        <end position="58"/>
    </location>
</feature>
<keyword evidence="4" id="KW-0804">Transcription</keyword>
<dbReference type="FunFam" id="1.10.10.10:FF:000001">
    <property type="entry name" value="LysR family transcriptional regulator"/>
    <property type="match status" value="1"/>
</dbReference>
<dbReference type="CDD" id="cd08430">
    <property type="entry name" value="PBP2_IlvY"/>
    <property type="match status" value="1"/>
</dbReference>
<name>A0A317CB37_9GAMM</name>
<keyword evidence="7" id="KW-1185">Reference proteome</keyword>
<dbReference type="InterPro" id="IPR036390">
    <property type="entry name" value="WH_DNA-bd_sf"/>
</dbReference>
<dbReference type="Pfam" id="PF00126">
    <property type="entry name" value="HTH_1"/>
    <property type="match status" value="1"/>
</dbReference>
<evidence type="ECO:0000313" key="6">
    <source>
        <dbReference type="EMBL" id="PWQ93580.1"/>
    </source>
</evidence>
<dbReference type="Pfam" id="PF03466">
    <property type="entry name" value="LysR_substrate"/>
    <property type="match status" value="1"/>
</dbReference>
<dbReference type="Gene3D" id="3.40.190.10">
    <property type="entry name" value="Periplasmic binding protein-like II"/>
    <property type="match status" value="2"/>
</dbReference>
<dbReference type="EMBL" id="QGKL01000042">
    <property type="protein sequence ID" value="PWQ93580.1"/>
    <property type="molecule type" value="Genomic_DNA"/>
</dbReference>
<evidence type="ECO:0000256" key="4">
    <source>
        <dbReference type="ARBA" id="ARBA00023163"/>
    </source>
</evidence>